<evidence type="ECO:0000313" key="3">
    <source>
        <dbReference type="Proteomes" id="UP001530377"/>
    </source>
</evidence>
<dbReference type="AlphaFoldDB" id="A0ABD3R9R7"/>
<sequence length="276" mass="30356">MFVNKPSSSSAGVLSNNENAAVHRATKSIIEKGTKKSHFNDENVKTPHRGNKDASIAGKGGQQTAQRRRRAFGQDISNRGQAGGEAGGKGDLSSKQTSTKPGKVTFPSTSTANRASQVAHGKVTFVEGKAANRARLGGESVARGADVKQYDGAVEVTTRWASDDAGEKTRSPFDLVPEEELYMVSKFRDESSDLRRKEVMERDKLELERCEELFMEQIRAVGEIDDCEICGDESSTWNLLYGKLPWEEEDGKYDPAEERRLSGSDPFSLWGDVLNY</sequence>
<gene>
    <name evidence="2" type="ORF">ACHAXA_004240</name>
</gene>
<keyword evidence="3" id="KW-1185">Reference proteome</keyword>
<reference evidence="2 3" key="1">
    <citation type="submission" date="2024-10" db="EMBL/GenBank/DDBJ databases">
        <title>Updated reference genomes for cyclostephanoid diatoms.</title>
        <authorList>
            <person name="Roberts W.R."/>
            <person name="Alverson A.J."/>
        </authorList>
    </citation>
    <scope>NUCLEOTIDE SEQUENCE [LARGE SCALE GENOMIC DNA]</scope>
    <source>
        <strain evidence="2 3">AJA228-03</strain>
    </source>
</reference>
<feature type="compositionally biased region" description="Gly residues" evidence="1">
    <location>
        <begin position="81"/>
        <end position="90"/>
    </location>
</feature>
<evidence type="ECO:0000313" key="2">
    <source>
        <dbReference type="EMBL" id="KAL3809689.1"/>
    </source>
</evidence>
<proteinExistence type="predicted"/>
<name>A0ABD3R9R7_9STRA</name>
<feature type="compositionally biased region" description="Polar residues" evidence="1">
    <location>
        <begin position="1"/>
        <end position="19"/>
    </location>
</feature>
<comment type="caution">
    <text evidence="2">The sequence shown here is derived from an EMBL/GenBank/DDBJ whole genome shotgun (WGS) entry which is preliminary data.</text>
</comment>
<organism evidence="2 3">
    <name type="scientific">Cyclostephanos tholiformis</name>
    <dbReference type="NCBI Taxonomy" id="382380"/>
    <lineage>
        <taxon>Eukaryota</taxon>
        <taxon>Sar</taxon>
        <taxon>Stramenopiles</taxon>
        <taxon>Ochrophyta</taxon>
        <taxon>Bacillariophyta</taxon>
        <taxon>Coscinodiscophyceae</taxon>
        <taxon>Thalassiosirophycidae</taxon>
        <taxon>Stephanodiscales</taxon>
        <taxon>Stephanodiscaceae</taxon>
        <taxon>Cyclostephanos</taxon>
    </lineage>
</organism>
<dbReference type="EMBL" id="JALLPB020000386">
    <property type="protein sequence ID" value="KAL3809689.1"/>
    <property type="molecule type" value="Genomic_DNA"/>
</dbReference>
<evidence type="ECO:0000256" key="1">
    <source>
        <dbReference type="SAM" id="MobiDB-lite"/>
    </source>
</evidence>
<feature type="compositionally biased region" description="Polar residues" evidence="1">
    <location>
        <begin position="93"/>
        <end position="116"/>
    </location>
</feature>
<protein>
    <submittedName>
        <fullName evidence="2">Uncharacterized protein</fullName>
    </submittedName>
</protein>
<dbReference type="Proteomes" id="UP001530377">
    <property type="component" value="Unassembled WGS sequence"/>
</dbReference>
<feature type="compositionally biased region" description="Basic and acidic residues" evidence="1">
    <location>
        <begin position="29"/>
        <end position="45"/>
    </location>
</feature>
<accession>A0ABD3R9R7</accession>
<feature type="region of interest" description="Disordered" evidence="1">
    <location>
        <begin position="1"/>
        <end position="118"/>
    </location>
</feature>